<feature type="domain" description="Wall-associated receptor kinase galacturonan-binding" evidence="4">
    <location>
        <begin position="32"/>
        <end position="101"/>
    </location>
</feature>
<dbReference type="PANTHER" id="PTHR33138:SF91">
    <property type="entry name" value="WALL-ASSOCIATED RECEPTOR KINASE GALACTURONAN-BINDING DOMAIN-CONTAINING PROTEIN"/>
    <property type="match status" value="1"/>
</dbReference>
<feature type="chain" id="PRO_5035242877" description="Wall-associated receptor kinase galacturonan-binding domain-containing protein" evidence="3">
    <location>
        <begin position="25"/>
        <end position="268"/>
    </location>
</feature>
<evidence type="ECO:0000256" key="1">
    <source>
        <dbReference type="ARBA" id="ARBA00004167"/>
    </source>
</evidence>
<dbReference type="Pfam" id="PF13947">
    <property type="entry name" value="GUB_WAK_bind"/>
    <property type="match status" value="1"/>
</dbReference>
<reference evidence="6" key="1">
    <citation type="journal article" date="2012" name="Nature">
        <title>A physical, genetic and functional sequence assembly of the barley genome.</title>
        <authorList>
            <consortium name="The International Barley Genome Sequencing Consortium"/>
            <person name="Mayer K.F."/>
            <person name="Waugh R."/>
            <person name="Brown J.W."/>
            <person name="Schulman A."/>
            <person name="Langridge P."/>
            <person name="Platzer M."/>
            <person name="Fincher G.B."/>
            <person name="Muehlbauer G.J."/>
            <person name="Sato K."/>
            <person name="Close T.J."/>
            <person name="Wise R.P."/>
            <person name="Stein N."/>
        </authorList>
    </citation>
    <scope>NUCLEOTIDE SEQUENCE [LARGE SCALE GENOMIC DNA]</scope>
    <source>
        <strain evidence="6">cv. Morex</strain>
    </source>
</reference>
<proteinExistence type="predicted"/>
<feature type="signal peptide" evidence="3">
    <location>
        <begin position="1"/>
        <end position="24"/>
    </location>
</feature>
<reference evidence="5" key="3">
    <citation type="submission" date="2022-01" db="UniProtKB">
        <authorList>
            <consortium name="EnsemblPlants"/>
        </authorList>
    </citation>
    <scope>IDENTIFICATION</scope>
    <source>
        <strain evidence="5">subsp. vulgare</strain>
    </source>
</reference>
<evidence type="ECO:0000313" key="5">
    <source>
        <dbReference type="EnsemblPlants" id="HORVU.MOREX.r3.3HG0225370.1.CDS1"/>
    </source>
</evidence>
<keyword evidence="2 3" id="KW-0732">Signal</keyword>
<accession>A0A8I6WW69</accession>
<comment type="subcellular location">
    <subcellularLocation>
        <location evidence="1">Membrane</location>
        <topology evidence="1">Single-pass membrane protein</topology>
    </subcellularLocation>
</comment>
<dbReference type="Proteomes" id="UP000011116">
    <property type="component" value="Chromosome 3H"/>
</dbReference>
<dbReference type="EnsemblPlants" id="HORVU.MOREX.r3.3HG0225370.1">
    <property type="protein sequence ID" value="HORVU.MOREX.r3.3HG0225370.1.CDS1"/>
    <property type="gene ID" value="HORVU.MOREX.r3.3HG0225370"/>
</dbReference>
<sequence>MSPSCCWLLVFAGVWWLPPMLVVAEDQQGGDCSTMKCGNFSIIHPFSLTDRQTGRPCGPDPYPDFDVACINSSIPTLRSSIPLNNGFAILNISYEKHSLYAIDLGKLDVLNAPNKCRAVFYNTSVKLNVPFKIAPANLHIILYNCTEKDGAAARARRNTELVETRVRCGNEWAVLVRAGVPHDATGNYADYVLEGCDAVVVPVLDSSAGANASEYGQLMRNGFLLTWELPPLLPAPAPAPAPERLNEPPSPTRKFSSPCQIIFLSTSS</sequence>
<evidence type="ECO:0000259" key="4">
    <source>
        <dbReference type="Pfam" id="PF13947"/>
    </source>
</evidence>
<organism evidence="5 6">
    <name type="scientific">Hordeum vulgare subsp. vulgare</name>
    <name type="common">Domesticated barley</name>
    <dbReference type="NCBI Taxonomy" id="112509"/>
    <lineage>
        <taxon>Eukaryota</taxon>
        <taxon>Viridiplantae</taxon>
        <taxon>Streptophyta</taxon>
        <taxon>Embryophyta</taxon>
        <taxon>Tracheophyta</taxon>
        <taxon>Spermatophyta</taxon>
        <taxon>Magnoliopsida</taxon>
        <taxon>Liliopsida</taxon>
        <taxon>Poales</taxon>
        <taxon>Poaceae</taxon>
        <taxon>BOP clade</taxon>
        <taxon>Pooideae</taxon>
        <taxon>Triticodae</taxon>
        <taxon>Triticeae</taxon>
        <taxon>Hordeinae</taxon>
        <taxon>Hordeum</taxon>
    </lineage>
</organism>
<dbReference type="GO" id="GO:0030247">
    <property type="term" value="F:polysaccharide binding"/>
    <property type="evidence" value="ECO:0007669"/>
    <property type="project" value="InterPro"/>
</dbReference>
<dbReference type="AlphaFoldDB" id="A0A8I6WW69"/>
<name>A0A8I6WW69_HORVV</name>
<dbReference type="PANTHER" id="PTHR33138">
    <property type="entry name" value="OS01G0690200 PROTEIN"/>
    <property type="match status" value="1"/>
</dbReference>
<dbReference type="GO" id="GO:0016020">
    <property type="term" value="C:membrane"/>
    <property type="evidence" value="ECO:0007669"/>
    <property type="project" value="UniProtKB-SubCell"/>
</dbReference>
<evidence type="ECO:0000313" key="6">
    <source>
        <dbReference type="Proteomes" id="UP000011116"/>
    </source>
</evidence>
<reference evidence="5" key="2">
    <citation type="submission" date="2020-10" db="EMBL/GenBank/DDBJ databases">
        <authorList>
            <person name="Scholz U."/>
            <person name="Mascher M."/>
            <person name="Fiebig A."/>
        </authorList>
    </citation>
    <scope>NUCLEOTIDE SEQUENCE [LARGE SCALE GENOMIC DNA]</scope>
    <source>
        <strain evidence="5">cv. Morex</strain>
    </source>
</reference>
<evidence type="ECO:0000256" key="2">
    <source>
        <dbReference type="ARBA" id="ARBA00022729"/>
    </source>
</evidence>
<keyword evidence="6" id="KW-1185">Reference proteome</keyword>
<dbReference type="Gramene" id="HORVU.MOREX.r3.3HG0225370.1">
    <property type="protein sequence ID" value="HORVU.MOREX.r3.3HG0225370.1.CDS1"/>
    <property type="gene ID" value="HORVU.MOREX.r3.3HG0225370"/>
</dbReference>
<protein>
    <recommendedName>
        <fullName evidence="4">Wall-associated receptor kinase galacturonan-binding domain-containing protein</fullName>
    </recommendedName>
</protein>
<dbReference type="InterPro" id="IPR025287">
    <property type="entry name" value="WAK_GUB"/>
</dbReference>
<evidence type="ECO:0000256" key="3">
    <source>
        <dbReference type="SAM" id="SignalP"/>
    </source>
</evidence>